<proteinExistence type="predicted"/>
<dbReference type="Pfam" id="PF03235">
    <property type="entry name" value="GmrSD_N"/>
    <property type="match status" value="1"/>
</dbReference>
<feature type="domain" description="GmrSD restriction endonucleases C-terminal" evidence="2">
    <location>
        <begin position="515"/>
        <end position="631"/>
    </location>
</feature>
<reference evidence="3 4" key="1">
    <citation type="submission" date="2019-01" db="EMBL/GenBank/DDBJ databases">
        <title>Florfenicol resistance in Enterobacteriaceae and whole-genome sequence analysis of florfenicol-resistant Leclercia adecarboxylata strain R25.</title>
        <authorList>
            <person name="Bao Q."/>
            <person name="Ying Y."/>
        </authorList>
    </citation>
    <scope>NUCLEOTIDE SEQUENCE [LARGE SCALE GENOMIC DNA]</scope>
    <source>
        <strain evidence="3 4">R25</strain>
    </source>
</reference>
<dbReference type="PANTHER" id="PTHR35149">
    <property type="entry name" value="SLL5132 PROTEIN"/>
    <property type="match status" value="1"/>
</dbReference>
<evidence type="ECO:0000313" key="3">
    <source>
        <dbReference type="EMBL" id="QDK19091.1"/>
    </source>
</evidence>
<gene>
    <name evidence="3" type="ORF">ES815_12565</name>
</gene>
<name>A0AAP9AJP4_9ENTR</name>
<dbReference type="RefSeq" id="WP_142488070.1">
    <property type="nucleotide sequence ID" value="NZ_CP035382.1"/>
</dbReference>
<dbReference type="Pfam" id="PF07510">
    <property type="entry name" value="GmrSD_C"/>
    <property type="match status" value="1"/>
</dbReference>
<dbReference type="InterPro" id="IPR004919">
    <property type="entry name" value="GmrSD_N"/>
</dbReference>
<accession>A0AAP9AJP4</accession>
<sequence length="650" mass="75725">MLDNSSAQKYVAALTVGQLFRNGHYTIPIYQRNYAWGQEEIEQLIQDIWDVAQINRGDNQYFIGSLVVAEKGAGRFETIDGQQRYTTLSILLAVMKNAFYLRLPDIVKLNLHFDCRDESDATLKSLFEMGDIPADEKNVEPMIAQAWRIMVSFIAKKDIDRQAFLRFLLENVVVLRVTVPADTDLNHYFEIMNNRGEQLEKHEILKARLMDKLGESASNSERAVFSILWDACANMQRYVQLGVHHSLRDQWFGHNWDRIPQDFDTLQSPRLERDKNDENRTLHDIIFHPRGNLPEPASKHESDEEHPGTFGSVITFPNFLLQVLRLTWPDTPLDDKRLLDTFIANNPDPRQFIMQLLRCRMLFDNYIIKRKHDNAWSLQALTRYQKSFSYKSAFPSPEKASVREQNIPLNDNLIMLLSMFHVSFPAQIYKHWLNGALFWLNKYAAPDQLNVNGRDYLNYLENLANHFLLERLMGTANEHTYRFDVLENAPTCFPATLDEAPLHRGTAVQNYIFNRLDYLLWLNLKNKRSFSGVNMAYIQKRLEGFAFTFRTSVEHYWPQHPQGNALPLEKSKDLSEGVDNFGNLCLISHSNNSKLSNYSPLAKKEHYEESTSVESLKQVFMMSYDHWGPLAVKNILHHKNMMINVLLYRH</sequence>
<organism evidence="3 4">
    <name type="scientific">Leclercia adecarboxylata</name>
    <dbReference type="NCBI Taxonomy" id="83655"/>
    <lineage>
        <taxon>Bacteria</taxon>
        <taxon>Pseudomonadati</taxon>
        <taxon>Pseudomonadota</taxon>
        <taxon>Gammaproteobacteria</taxon>
        <taxon>Enterobacterales</taxon>
        <taxon>Enterobacteriaceae</taxon>
        <taxon>Leclercia</taxon>
    </lineage>
</organism>
<dbReference type="InterPro" id="IPR011089">
    <property type="entry name" value="GmrSD_C"/>
</dbReference>
<dbReference type="PANTHER" id="PTHR35149:SF2">
    <property type="entry name" value="DUF262 DOMAIN-CONTAINING PROTEIN"/>
    <property type="match status" value="1"/>
</dbReference>
<evidence type="ECO:0000313" key="4">
    <source>
        <dbReference type="Proteomes" id="UP000317812"/>
    </source>
</evidence>
<evidence type="ECO:0000259" key="2">
    <source>
        <dbReference type="Pfam" id="PF07510"/>
    </source>
</evidence>
<feature type="domain" description="GmrSD restriction endonucleases N-terminal" evidence="1">
    <location>
        <begin position="17"/>
        <end position="210"/>
    </location>
</feature>
<evidence type="ECO:0000259" key="1">
    <source>
        <dbReference type="Pfam" id="PF03235"/>
    </source>
</evidence>
<dbReference type="EMBL" id="CP035382">
    <property type="protein sequence ID" value="QDK19091.1"/>
    <property type="molecule type" value="Genomic_DNA"/>
</dbReference>
<dbReference type="AlphaFoldDB" id="A0AAP9AJP4"/>
<protein>
    <submittedName>
        <fullName evidence="3">DUF262 domain-containing protein</fullName>
    </submittedName>
</protein>
<dbReference type="Proteomes" id="UP000317812">
    <property type="component" value="Chromosome"/>
</dbReference>